<dbReference type="Proteomes" id="UP000805193">
    <property type="component" value="Unassembled WGS sequence"/>
</dbReference>
<comment type="caution">
    <text evidence="1">The sequence shown here is derived from an EMBL/GenBank/DDBJ whole genome shotgun (WGS) entry which is preliminary data.</text>
</comment>
<reference evidence="1 2" key="1">
    <citation type="journal article" date="2020" name="Cell">
        <title>Large-Scale Comparative Analyses of Tick Genomes Elucidate Their Genetic Diversity and Vector Capacities.</title>
        <authorList>
            <consortium name="Tick Genome and Microbiome Consortium (TIGMIC)"/>
            <person name="Jia N."/>
            <person name="Wang J."/>
            <person name="Shi W."/>
            <person name="Du L."/>
            <person name="Sun Y."/>
            <person name="Zhan W."/>
            <person name="Jiang J.F."/>
            <person name="Wang Q."/>
            <person name="Zhang B."/>
            <person name="Ji P."/>
            <person name="Bell-Sakyi L."/>
            <person name="Cui X.M."/>
            <person name="Yuan T.T."/>
            <person name="Jiang B.G."/>
            <person name="Yang W.F."/>
            <person name="Lam T.T."/>
            <person name="Chang Q.C."/>
            <person name="Ding S.J."/>
            <person name="Wang X.J."/>
            <person name="Zhu J.G."/>
            <person name="Ruan X.D."/>
            <person name="Zhao L."/>
            <person name="Wei J.T."/>
            <person name="Ye R.Z."/>
            <person name="Que T.C."/>
            <person name="Du C.H."/>
            <person name="Zhou Y.H."/>
            <person name="Cheng J.X."/>
            <person name="Dai P.F."/>
            <person name="Guo W.B."/>
            <person name="Han X.H."/>
            <person name="Huang E.J."/>
            <person name="Li L.F."/>
            <person name="Wei W."/>
            <person name="Gao Y.C."/>
            <person name="Liu J.Z."/>
            <person name="Shao H.Z."/>
            <person name="Wang X."/>
            <person name="Wang C.C."/>
            <person name="Yang T.C."/>
            <person name="Huo Q.B."/>
            <person name="Li W."/>
            <person name="Chen H.Y."/>
            <person name="Chen S.E."/>
            <person name="Zhou L.G."/>
            <person name="Ni X.B."/>
            <person name="Tian J.H."/>
            <person name="Sheng Y."/>
            <person name="Liu T."/>
            <person name="Pan Y.S."/>
            <person name="Xia L.Y."/>
            <person name="Li J."/>
            <person name="Zhao F."/>
            <person name="Cao W.C."/>
        </authorList>
    </citation>
    <scope>NUCLEOTIDE SEQUENCE [LARGE SCALE GENOMIC DNA]</scope>
    <source>
        <strain evidence="1">Iper-2018</strain>
    </source>
</reference>
<sequence>MLTARCIWQCLANTEQVPQTDAVQPFGGHRVRATNTMEFIAETAYDGIPMYRVLNKDGTLINESEDPKLDKELLLKMYGKMLLMNSVDRIMYESQRQGRISFYMTHYGEEGTLLGSAAALDNRDLVFAQYREYGVLLWRDYTLDQTMQQCFATHLDPGKGRQMPIHYGSKDLNFVTISSTLATQMPQAVGSAYAFKMTQSPRCVACYFGDGASSEGDAHGALNFAGALECPIIFICRNNGYAISTPTQEQYKGDGIVARGPSYGLVSIRVDGQDPLAVYKVVKEARRIVMEQHKPVLIEAMTYRIGHHSTSDDSTAYRSVDEVRHWDEQGHPLTRMRRYLMDRGLWSEEEEKAAKAQFQKEVLQSLTAAEKLPKPPVQELFRDVYKDMLPHLQEQMDGVLDHLKTYGEHYPLDQFLKEENK</sequence>
<name>A0AC60Q3W7_IXOPE</name>
<dbReference type="EMBL" id="JABSTQ010009523">
    <property type="protein sequence ID" value="KAG0428444.1"/>
    <property type="molecule type" value="Genomic_DNA"/>
</dbReference>
<accession>A0AC60Q3W7</accession>
<gene>
    <name evidence="1" type="ORF">HPB47_024576</name>
</gene>
<evidence type="ECO:0000313" key="1">
    <source>
        <dbReference type="EMBL" id="KAG0428444.1"/>
    </source>
</evidence>
<organism evidence="1 2">
    <name type="scientific">Ixodes persulcatus</name>
    <name type="common">Taiga tick</name>
    <dbReference type="NCBI Taxonomy" id="34615"/>
    <lineage>
        <taxon>Eukaryota</taxon>
        <taxon>Metazoa</taxon>
        <taxon>Ecdysozoa</taxon>
        <taxon>Arthropoda</taxon>
        <taxon>Chelicerata</taxon>
        <taxon>Arachnida</taxon>
        <taxon>Acari</taxon>
        <taxon>Parasitiformes</taxon>
        <taxon>Ixodida</taxon>
        <taxon>Ixodoidea</taxon>
        <taxon>Ixodidae</taxon>
        <taxon>Ixodinae</taxon>
        <taxon>Ixodes</taxon>
    </lineage>
</organism>
<evidence type="ECO:0000313" key="2">
    <source>
        <dbReference type="Proteomes" id="UP000805193"/>
    </source>
</evidence>
<keyword evidence="2" id="KW-1185">Reference proteome</keyword>
<protein>
    <submittedName>
        <fullName evidence="1">Uncharacterized protein</fullName>
    </submittedName>
</protein>
<proteinExistence type="predicted"/>